<evidence type="ECO:0000313" key="3">
    <source>
        <dbReference type="Proteomes" id="UP000233293"/>
    </source>
</evidence>
<dbReference type="InterPro" id="IPR000120">
    <property type="entry name" value="Amidase"/>
</dbReference>
<dbReference type="Pfam" id="PF01425">
    <property type="entry name" value="Amidase"/>
    <property type="match status" value="1"/>
</dbReference>
<feature type="domain" description="Amidase" evidence="1">
    <location>
        <begin position="14"/>
        <end position="422"/>
    </location>
</feature>
<dbReference type="Gene3D" id="3.90.1300.10">
    <property type="entry name" value="Amidase signature (AS) domain"/>
    <property type="match status" value="1"/>
</dbReference>
<dbReference type="AlphaFoldDB" id="A0A2N3PQN5"/>
<accession>A0A2N3PQN5</accession>
<dbReference type="EMBL" id="PIUM01000028">
    <property type="protein sequence ID" value="PKU22711.1"/>
    <property type="molecule type" value="Genomic_DNA"/>
</dbReference>
<dbReference type="Proteomes" id="UP000233293">
    <property type="component" value="Unassembled WGS sequence"/>
</dbReference>
<dbReference type="InterPro" id="IPR023631">
    <property type="entry name" value="Amidase_dom"/>
</dbReference>
<sequence length="435" mass="45069">MSGKSANGASAARLEACLARIADPALEGDKVFSQVFAEEARLAAAAADQRAAPLGPLDGRVVSVKNLFDVAGRVTTAGSAVLRGHPAAPRDAAVVARLRGAGAVIVGKTHMTEFAFSGIGINPHDGNPGNPRDRSLIPGGSSSGAVISVLDGMADIGLGSDTGGSLRIPAALCGAVGFKPSSGRVPTDGAFPLSTTLDTVGAIARTVADCAWADEVLSGVPLPAPQPFDRDGLTLTIPRGRLFDMLDAPVARAFERAADTLRAAGFLVRDGSIEAELDLQAELDGVGTFPSVELSARLEAEGLADLAGIDPKIAARIEAGRRVLATDYLRMIRLRAQMVERMDRHLASGEILVLPTVPMLAPAISRLVEDDAEFHRINGLILRNTRVANLFDLPAISLPVGGAPLPVGLMLAGRRLSDRRLLAAAAAIEPLIGDR</sequence>
<protein>
    <submittedName>
        <fullName evidence="2">Amidase</fullName>
    </submittedName>
</protein>
<dbReference type="InterPro" id="IPR036928">
    <property type="entry name" value="AS_sf"/>
</dbReference>
<dbReference type="RefSeq" id="WP_101252504.1">
    <property type="nucleotide sequence ID" value="NZ_PIUM01000028.1"/>
</dbReference>
<comment type="caution">
    <text evidence="2">The sequence shown here is derived from an EMBL/GenBank/DDBJ whole genome shotgun (WGS) entry which is preliminary data.</text>
</comment>
<evidence type="ECO:0000259" key="1">
    <source>
        <dbReference type="Pfam" id="PF01425"/>
    </source>
</evidence>
<dbReference type="SUPFAM" id="SSF75304">
    <property type="entry name" value="Amidase signature (AS) enzymes"/>
    <property type="match status" value="1"/>
</dbReference>
<dbReference type="PANTHER" id="PTHR11895">
    <property type="entry name" value="TRANSAMIDASE"/>
    <property type="match status" value="1"/>
</dbReference>
<reference evidence="3" key="1">
    <citation type="submission" date="2017-12" db="EMBL/GenBank/DDBJ databases">
        <title>Draft genome sequence of Telmatospirillum siberiense 26-4b1T, an acidotolerant peatland alphaproteobacterium potentially involved in sulfur cycling.</title>
        <authorList>
            <person name="Hausmann B."/>
            <person name="Pjevac P."/>
            <person name="Schreck K."/>
            <person name="Herbold C.W."/>
            <person name="Daims H."/>
            <person name="Wagner M."/>
            <person name="Pester M."/>
            <person name="Loy A."/>
        </authorList>
    </citation>
    <scope>NUCLEOTIDE SEQUENCE [LARGE SCALE GENOMIC DNA]</scope>
    <source>
        <strain evidence="3">26-4b1</strain>
    </source>
</reference>
<dbReference type="OrthoDB" id="9811471at2"/>
<dbReference type="PANTHER" id="PTHR11895:SF176">
    <property type="entry name" value="AMIDASE AMID-RELATED"/>
    <property type="match status" value="1"/>
</dbReference>
<organism evidence="2 3">
    <name type="scientific">Telmatospirillum siberiense</name>
    <dbReference type="NCBI Taxonomy" id="382514"/>
    <lineage>
        <taxon>Bacteria</taxon>
        <taxon>Pseudomonadati</taxon>
        <taxon>Pseudomonadota</taxon>
        <taxon>Alphaproteobacteria</taxon>
        <taxon>Rhodospirillales</taxon>
        <taxon>Rhodospirillaceae</taxon>
        <taxon>Telmatospirillum</taxon>
    </lineage>
</organism>
<name>A0A2N3PQN5_9PROT</name>
<dbReference type="NCBIfam" id="NF005460">
    <property type="entry name" value="PRK07056.1"/>
    <property type="match status" value="1"/>
</dbReference>
<evidence type="ECO:0000313" key="2">
    <source>
        <dbReference type="EMBL" id="PKU22711.1"/>
    </source>
</evidence>
<dbReference type="GO" id="GO:0003824">
    <property type="term" value="F:catalytic activity"/>
    <property type="evidence" value="ECO:0007669"/>
    <property type="project" value="InterPro"/>
</dbReference>
<keyword evidence="3" id="KW-1185">Reference proteome</keyword>
<gene>
    <name evidence="2" type="ORF">CWS72_20510</name>
</gene>
<proteinExistence type="predicted"/>